<evidence type="ECO:0000313" key="4">
    <source>
        <dbReference type="Proteomes" id="UP000008837"/>
    </source>
</evidence>
<protein>
    <submittedName>
        <fullName evidence="3">Uncharacterized protein</fullName>
    </submittedName>
</protein>
<feature type="signal peptide" evidence="2">
    <location>
        <begin position="1"/>
        <end position="25"/>
    </location>
</feature>
<sequence length="409" mass="43020">MPLSMRGYAVFLCCYIACFITFAQSQYSATYYPGINSLPKTSENGQVGTNECGTHSSALSMCQNLYVNSATDFCLWGPKGPGLQGVGASEREVVSYCTKDGRGTRLIPPGTLQSVHFVKTPHYIQISGLGKLSNLNISPQAGGGELDPHGQDGRGNPIGGLVFTSAFGKHMVQAHEWTSFIDDSSFCLRVCNDGDLATTYCKHIYDEMGCVYNMPTTPDQQGIFESCEGQDAEVVGVYTNNGSPSTFYQSQTLNGSPAPPAKPPPAVSQCTKFPSTMLQGSLTQPFANAGMAVFSHENHHKTSSSSSSISSSLSAGFFSPAATSSGQAFNGSSAMKPSMSSSRSSSRTSPVSPKLSSTTSTNMVAETASPSKGPVLDFGGSGAAVSTRDVICIYTWLALALACTVPVFL</sequence>
<organism evidence="3 4">
    <name type="scientific">Malassezia globosa (strain ATCC MYA-4612 / CBS 7966)</name>
    <name type="common">Dandruff-associated fungus</name>
    <dbReference type="NCBI Taxonomy" id="425265"/>
    <lineage>
        <taxon>Eukaryota</taxon>
        <taxon>Fungi</taxon>
        <taxon>Dikarya</taxon>
        <taxon>Basidiomycota</taxon>
        <taxon>Ustilaginomycotina</taxon>
        <taxon>Malasseziomycetes</taxon>
        <taxon>Malasseziales</taxon>
        <taxon>Malasseziaceae</taxon>
        <taxon>Malassezia</taxon>
    </lineage>
</organism>
<dbReference type="GeneID" id="5856819"/>
<dbReference type="STRING" id="425265.A8PSN4"/>
<name>A8PSN4_MALGO</name>
<gene>
    <name evidence="3" type="ORF">MGL_0288</name>
</gene>
<evidence type="ECO:0000256" key="2">
    <source>
        <dbReference type="SAM" id="SignalP"/>
    </source>
</evidence>
<feature type="compositionally biased region" description="Low complexity" evidence="1">
    <location>
        <begin position="332"/>
        <end position="357"/>
    </location>
</feature>
<feature type="chain" id="PRO_5002727073" evidence="2">
    <location>
        <begin position="26"/>
        <end position="409"/>
    </location>
</feature>
<feature type="compositionally biased region" description="Polar residues" evidence="1">
    <location>
        <begin position="358"/>
        <end position="369"/>
    </location>
</feature>
<dbReference type="EMBL" id="AAYY01000001">
    <property type="protein sequence ID" value="EDP45299.1"/>
    <property type="molecule type" value="Genomic_DNA"/>
</dbReference>
<dbReference type="Proteomes" id="UP000008837">
    <property type="component" value="Unassembled WGS sequence"/>
</dbReference>
<dbReference type="KEGG" id="mgl:MGL_0288"/>
<keyword evidence="2" id="KW-0732">Signal</keyword>
<evidence type="ECO:0000256" key="1">
    <source>
        <dbReference type="SAM" id="MobiDB-lite"/>
    </source>
</evidence>
<accession>A8PSN4</accession>
<feature type="region of interest" description="Disordered" evidence="1">
    <location>
        <begin position="329"/>
        <end position="369"/>
    </location>
</feature>
<dbReference type="RefSeq" id="XP_001732513.1">
    <property type="nucleotide sequence ID" value="XM_001732461.1"/>
</dbReference>
<dbReference type="VEuPathDB" id="FungiDB:MGL_0288"/>
<feature type="region of interest" description="Disordered" evidence="1">
    <location>
        <begin position="250"/>
        <end position="270"/>
    </location>
</feature>
<dbReference type="OMA" id="NTCARNT"/>
<evidence type="ECO:0000313" key="3">
    <source>
        <dbReference type="EMBL" id="EDP45299.1"/>
    </source>
</evidence>
<keyword evidence="4" id="KW-1185">Reference proteome</keyword>
<feature type="compositionally biased region" description="Pro residues" evidence="1">
    <location>
        <begin position="257"/>
        <end position="266"/>
    </location>
</feature>
<proteinExistence type="predicted"/>
<dbReference type="InParanoid" id="A8PSN4"/>
<comment type="caution">
    <text evidence="3">The sequence shown here is derived from an EMBL/GenBank/DDBJ whole genome shotgun (WGS) entry which is preliminary data.</text>
</comment>
<dbReference type="AlphaFoldDB" id="A8PSN4"/>
<dbReference type="OrthoDB" id="2564904at2759"/>
<reference evidence="3 4" key="1">
    <citation type="journal article" date="2007" name="Proc. Natl. Acad. Sci. U.S.A.">
        <title>Dandruff-associated Malassezia genomes reveal convergent and divergent virulence traits shared with plant and human fungal pathogens.</title>
        <authorList>
            <person name="Xu J."/>
            <person name="Saunders C.W."/>
            <person name="Hu P."/>
            <person name="Grant R.A."/>
            <person name="Boekhout T."/>
            <person name="Kuramae E.E."/>
            <person name="Kronstad J.W."/>
            <person name="Deangelis Y.M."/>
            <person name="Reeder N.L."/>
            <person name="Johnstone K.R."/>
            <person name="Leland M."/>
            <person name="Fieno A.M."/>
            <person name="Begley W.M."/>
            <person name="Sun Y."/>
            <person name="Lacey M.P."/>
            <person name="Chaudhary T."/>
            <person name="Keough T."/>
            <person name="Chu L."/>
            <person name="Sears R."/>
            <person name="Yuan B."/>
            <person name="Dawson T.L.Jr."/>
        </authorList>
    </citation>
    <scope>NUCLEOTIDE SEQUENCE [LARGE SCALE GENOMIC DNA]</scope>
    <source>
        <strain evidence="4">ATCC MYA-4612 / CBS 7966</strain>
    </source>
</reference>